<organism evidence="2">
    <name type="scientific">Castellaniella ginsengisoli</name>
    <dbReference type="NCBI Taxonomy" id="546114"/>
    <lineage>
        <taxon>Bacteria</taxon>
        <taxon>Pseudomonadati</taxon>
        <taxon>Pseudomonadota</taxon>
        <taxon>Betaproteobacteria</taxon>
        <taxon>Burkholderiales</taxon>
        <taxon>Alcaligenaceae</taxon>
        <taxon>Castellaniella</taxon>
    </lineage>
</organism>
<dbReference type="PANTHER" id="PTHR43685">
    <property type="entry name" value="GLYCOSYLTRANSFERASE"/>
    <property type="match status" value="1"/>
</dbReference>
<feature type="domain" description="Glycosyltransferase 2-like" evidence="1">
    <location>
        <begin position="23"/>
        <end position="157"/>
    </location>
</feature>
<protein>
    <submittedName>
        <fullName evidence="2">Glycosyltransferase family 2 protein</fullName>
    </submittedName>
</protein>
<dbReference type="InterPro" id="IPR050834">
    <property type="entry name" value="Glycosyltransf_2"/>
</dbReference>
<dbReference type="CDD" id="cd00761">
    <property type="entry name" value="Glyco_tranf_GTA_type"/>
    <property type="match status" value="1"/>
</dbReference>
<reference evidence="2" key="1">
    <citation type="submission" date="2024-05" db="EMBL/GenBank/DDBJ databases">
        <authorList>
            <person name="Luo Y.-C."/>
            <person name="Nicholds J."/>
            <person name="Mortimer T."/>
            <person name="Maboni G."/>
        </authorList>
    </citation>
    <scope>NUCLEOTIDE SEQUENCE</scope>
    <source>
        <strain evidence="2">153920</strain>
    </source>
</reference>
<name>A0AB39CGI3_9BURK</name>
<dbReference type="RefSeq" id="WP_368643064.1">
    <property type="nucleotide sequence ID" value="NZ_CP158252.1"/>
</dbReference>
<dbReference type="AlphaFoldDB" id="A0AB39CGI3"/>
<dbReference type="Gene3D" id="3.90.550.10">
    <property type="entry name" value="Spore Coat Polysaccharide Biosynthesis Protein SpsA, Chain A"/>
    <property type="match status" value="2"/>
</dbReference>
<dbReference type="EMBL" id="CP158252">
    <property type="protein sequence ID" value="XDJ41106.1"/>
    <property type="molecule type" value="Genomic_DNA"/>
</dbReference>
<gene>
    <name evidence="2" type="ORF">ABRY99_09080</name>
</gene>
<sequence length="713" mass="80423">MKIDRLVTGKSFIPMEINHPLVICLPIYNEGPYIEDTLLSVKNQTCRDFRVLIADNASTDDTESICRRVIAGDDRFHYVRHDSNIGAAANFKYCFEHTESEFFMWLGGHDQISPNFLQEALARMRADSTISLVYGRTRWIDEEGKVVGEYNGGDYVFDAPMTAANRYFGLLKRLDRCEAVNQLIRRKYIDLAFRPIFSGDVVFLCHLAAHGPFSRIEKAHYIRREFLRGRSSTAMERVTGKAEAPRYHEMAAYFVESICGHAAIPGGARNGLIQDVLLWMDRKYSIFSGNQQNLPALVARQGKSWDAPFFSVVMPVYNREAYLEEAMRSVLSQGFDDFELIISDDGSTDKSLQIAESFDDPRIRILRGHHGGGASARNRGLAAARGEFIVWIDSDDIQESGALATLRKAIHDTPDADVFYGDLIAFDDGDPAKTARTNYPDYFNQDIVPGLFRGNMLPNPGTAVRKALYDQYGDYDVSFRRCHDYQIWTRLAETARFKKVDAFLCRWRQHGGSLSSTTSKFFEGRVVMDMFDRYPASRLFPDIPDCSTGIAALKAVEVLESLQEFGPAARMMCRAGINGLQDVARLKELMSKAGSSFVPSLTCLIISKGNIENLSRVLSDLEKQVFHDFNVYVIAPYDARMEEEALRVWPVVETIFHTGPDAALQQDVPVGLLSGALIVWIDESQRYPEDYLKNIYTDLEAGSRHAAHIGYVQ</sequence>
<evidence type="ECO:0000313" key="2">
    <source>
        <dbReference type="EMBL" id="XDJ41106.1"/>
    </source>
</evidence>
<feature type="domain" description="Glycosyltransferase 2-like" evidence="1">
    <location>
        <begin position="311"/>
        <end position="439"/>
    </location>
</feature>
<evidence type="ECO:0000259" key="1">
    <source>
        <dbReference type="Pfam" id="PF00535"/>
    </source>
</evidence>
<dbReference type="Pfam" id="PF00535">
    <property type="entry name" value="Glycos_transf_2"/>
    <property type="match status" value="2"/>
</dbReference>
<dbReference type="InterPro" id="IPR001173">
    <property type="entry name" value="Glyco_trans_2-like"/>
</dbReference>
<proteinExistence type="predicted"/>
<dbReference type="InterPro" id="IPR029044">
    <property type="entry name" value="Nucleotide-diphossugar_trans"/>
</dbReference>
<accession>A0AB39CGI3</accession>
<dbReference type="SUPFAM" id="SSF53448">
    <property type="entry name" value="Nucleotide-diphospho-sugar transferases"/>
    <property type="match status" value="2"/>
</dbReference>
<dbReference type="PANTHER" id="PTHR43685:SF11">
    <property type="entry name" value="GLYCOSYLTRANSFERASE TAGX-RELATED"/>
    <property type="match status" value="1"/>
</dbReference>